<gene>
    <name evidence="1" type="ORF">GCM10009030_00080</name>
</gene>
<keyword evidence="2" id="KW-1185">Reference proteome</keyword>
<organism evidence="1 2">
    <name type="scientific">Haloarcula pellucida</name>
    <dbReference type="NCBI Taxonomy" id="1427151"/>
    <lineage>
        <taxon>Archaea</taxon>
        <taxon>Methanobacteriati</taxon>
        <taxon>Methanobacteriota</taxon>
        <taxon>Stenosarchaea group</taxon>
        <taxon>Halobacteria</taxon>
        <taxon>Halobacteriales</taxon>
        <taxon>Haloarculaceae</taxon>
        <taxon>Haloarcula</taxon>
    </lineage>
</organism>
<dbReference type="Proteomes" id="UP000605784">
    <property type="component" value="Unassembled WGS sequence"/>
</dbReference>
<dbReference type="SUPFAM" id="SSF46785">
    <property type="entry name" value="Winged helix' DNA-binding domain"/>
    <property type="match status" value="1"/>
</dbReference>
<dbReference type="EMBL" id="BMOU01000001">
    <property type="protein sequence ID" value="GGN84442.1"/>
    <property type="molecule type" value="Genomic_DNA"/>
</dbReference>
<sequence>MAHELNDADEQILKLLLEGRNLPQNLADELGYSRQYIQNRLQMLKAADYASNLGGGLYEITDDGREEIGAESGADVDELRDALADARAAHEQVNGDALGEALERMADLLGVNDAE</sequence>
<evidence type="ECO:0000313" key="2">
    <source>
        <dbReference type="Proteomes" id="UP000605784"/>
    </source>
</evidence>
<proteinExistence type="predicted"/>
<dbReference type="InterPro" id="IPR036390">
    <property type="entry name" value="WH_DNA-bd_sf"/>
</dbReference>
<name>A0A830GHU4_9EURY</name>
<evidence type="ECO:0008006" key="3">
    <source>
        <dbReference type="Google" id="ProtNLM"/>
    </source>
</evidence>
<dbReference type="AlphaFoldDB" id="A0A830GHU4"/>
<reference evidence="1" key="1">
    <citation type="journal article" date="2014" name="Int. J. Syst. Evol. Microbiol.">
        <title>Complete genome sequence of Corynebacterium casei LMG S-19264T (=DSM 44701T), isolated from a smear-ripened cheese.</title>
        <authorList>
            <consortium name="US DOE Joint Genome Institute (JGI-PGF)"/>
            <person name="Walter F."/>
            <person name="Albersmeier A."/>
            <person name="Kalinowski J."/>
            <person name="Ruckert C."/>
        </authorList>
    </citation>
    <scope>NUCLEOTIDE SEQUENCE</scope>
    <source>
        <strain evidence="1">JCM 17820</strain>
    </source>
</reference>
<dbReference type="Gene3D" id="1.10.10.10">
    <property type="entry name" value="Winged helix-like DNA-binding domain superfamily/Winged helix DNA-binding domain"/>
    <property type="match status" value="1"/>
</dbReference>
<protein>
    <recommendedName>
        <fullName evidence="3">Winged helix-turn-helix DNA-binding</fullName>
    </recommendedName>
</protein>
<evidence type="ECO:0000313" key="1">
    <source>
        <dbReference type="EMBL" id="GGN84442.1"/>
    </source>
</evidence>
<dbReference type="InterPro" id="IPR036388">
    <property type="entry name" value="WH-like_DNA-bd_sf"/>
</dbReference>
<accession>A0A830GHU4</accession>
<dbReference type="RefSeq" id="WP_220639364.1">
    <property type="nucleotide sequence ID" value="NZ_RKLW01000001.1"/>
</dbReference>
<comment type="caution">
    <text evidence="1">The sequence shown here is derived from an EMBL/GenBank/DDBJ whole genome shotgun (WGS) entry which is preliminary data.</text>
</comment>
<reference evidence="1" key="2">
    <citation type="submission" date="2020-09" db="EMBL/GenBank/DDBJ databases">
        <authorList>
            <person name="Sun Q."/>
            <person name="Ohkuma M."/>
        </authorList>
    </citation>
    <scope>NUCLEOTIDE SEQUENCE</scope>
    <source>
        <strain evidence="1">JCM 17820</strain>
    </source>
</reference>